<reference evidence="1" key="1">
    <citation type="submission" date="2020-08" db="EMBL/GenBank/DDBJ databases">
        <title>Multicomponent nature underlies the extraordinary mechanical properties of spider dragline silk.</title>
        <authorList>
            <person name="Kono N."/>
            <person name="Nakamura H."/>
            <person name="Mori M."/>
            <person name="Yoshida Y."/>
            <person name="Ohtoshi R."/>
            <person name="Malay A.D."/>
            <person name="Moran D.A.P."/>
            <person name="Tomita M."/>
            <person name="Numata K."/>
            <person name="Arakawa K."/>
        </authorList>
    </citation>
    <scope>NUCLEOTIDE SEQUENCE</scope>
</reference>
<accession>A0A8X6ULY0</accession>
<name>A0A8X6ULY0_NEPPI</name>
<protein>
    <submittedName>
        <fullName evidence="1">Uncharacterized protein</fullName>
    </submittedName>
</protein>
<gene>
    <name evidence="1" type="ORF">NPIL_9861</name>
</gene>
<keyword evidence="2" id="KW-1185">Reference proteome</keyword>
<sequence length="69" mass="7860">MSDIHHRPDEAGIQMGPYVRHEALVENLPCRLRNSVGITIYDSNSSRCIDGVENAPNEFLENFIYLLDI</sequence>
<evidence type="ECO:0000313" key="2">
    <source>
        <dbReference type="Proteomes" id="UP000887013"/>
    </source>
</evidence>
<evidence type="ECO:0000313" key="1">
    <source>
        <dbReference type="EMBL" id="GFU27720.1"/>
    </source>
</evidence>
<feature type="non-terminal residue" evidence="1">
    <location>
        <position position="1"/>
    </location>
</feature>
<dbReference type="AlphaFoldDB" id="A0A8X6ULY0"/>
<proteinExistence type="predicted"/>
<organism evidence="1 2">
    <name type="scientific">Nephila pilipes</name>
    <name type="common">Giant wood spider</name>
    <name type="synonym">Nephila maculata</name>
    <dbReference type="NCBI Taxonomy" id="299642"/>
    <lineage>
        <taxon>Eukaryota</taxon>
        <taxon>Metazoa</taxon>
        <taxon>Ecdysozoa</taxon>
        <taxon>Arthropoda</taxon>
        <taxon>Chelicerata</taxon>
        <taxon>Arachnida</taxon>
        <taxon>Araneae</taxon>
        <taxon>Araneomorphae</taxon>
        <taxon>Entelegynae</taxon>
        <taxon>Araneoidea</taxon>
        <taxon>Nephilidae</taxon>
        <taxon>Nephila</taxon>
    </lineage>
</organism>
<dbReference type="EMBL" id="BMAW01082147">
    <property type="protein sequence ID" value="GFU27720.1"/>
    <property type="molecule type" value="Genomic_DNA"/>
</dbReference>
<comment type="caution">
    <text evidence="1">The sequence shown here is derived from an EMBL/GenBank/DDBJ whole genome shotgun (WGS) entry which is preliminary data.</text>
</comment>
<dbReference type="Proteomes" id="UP000887013">
    <property type="component" value="Unassembled WGS sequence"/>
</dbReference>